<comment type="caution">
    <text evidence="1">The sequence shown here is derived from an EMBL/GenBank/DDBJ whole genome shotgun (WGS) entry which is preliminary data.</text>
</comment>
<organism evidence="1 2">
    <name type="scientific">Erwinia psidii</name>
    <dbReference type="NCBI Taxonomy" id="69224"/>
    <lineage>
        <taxon>Bacteria</taxon>
        <taxon>Pseudomonadati</taxon>
        <taxon>Pseudomonadota</taxon>
        <taxon>Gammaproteobacteria</taxon>
        <taxon>Enterobacterales</taxon>
        <taxon>Erwiniaceae</taxon>
        <taxon>Erwinia</taxon>
    </lineage>
</organism>
<gene>
    <name evidence="1" type="ORF">EB241_06215</name>
</gene>
<evidence type="ECO:0000313" key="1">
    <source>
        <dbReference type="EMBL" id="RQM39339.1"/>
    </source>
</evidence>
<accession>A0A3N6UTQ9</accession>
<protein>
    <submittedName>
        <fullName evidence="1">Uncharacterized protein</fullName>
    </submittedName>
</protein>
<proteinExistence type="predicted"/>
<sequence>MRILSLIANASGRRRQTALWGEGKKTTDRAKHFRADIRRPKMRFAGMPSCGKELLLLMVKQNRGSTRV</sequence>
<reference evidence="1 2" key="1">
    <citation type="submission" date="2018-10" db="EMBL/GenBank/DDBJ databases">
        <title>Draft genome sequence for the type isolate of Erwinia psidii, agent causal of bacterial blight in guava (Psidium guajava) and wilt and die-back of Eucalyptus spp.</title>
        <authorList>
            <person name="Hermenegildo P.S."/>
            <person name="Santos S.A."/>
            <person name="Guimaraes L.M.S."/>
            <person name="Vidigal P.M.P."/>
            <person name="Pereira I.C."/>
            <person name="Badel J.L."/>
            <person name="Alfenas-Zerbini P."/>
            <person name="Ferreira M.A.S.V."/>
            <person name="Alfenas A.C."/>
        </authorList>
    </citation>
    <scope>NUCLEOTIDE SEQUENCE [LARGE SCALE GENOMIC DNA]</scope>
    <source>
        <strain evidence="1 2">IBSBF 435</strain>
    </source>
</reference>
<dbReference type="AlphaFoldDB" id="A0A3N6UTQ9"/>
<evidence type="ECO:0000313" key="2">
    <source>
        <dbReference type="Proteomes" id="UP000279457"/>
    </source>
</evidence>
<dbReference type="EMBL" id="RHHM01000003">
    <property type="protein sequence ID" value="RQM39339.1"/>
    <property type="molecule type" value="Genomic_DNA"/>
</dbReference>
<dbReference type="Proteomes" id="UP000279457">
    <property type="component" value="Unassembled WGS sequence"/>
</dbReference>
<name>A0A3N6UTQ9_9GAMM</name>
<keyword evidence="2" id="KW-1185">Reference proteome</keyword>